<dbReference type="Gene3D" id="3.30.70.330">
    <property type="match status" value="1"/>
</dbReference>
<dbReference type="SMART" id="SM00360">
    <property type="entry name" value="RRM"/>
    <property type="match status" value="1"/>
</dbReference>
<comment type="caution">
    <text evidence="5">The sequence shown here is derived from an EMBL/GenBank/DDBJ whole genome shotgun (WGS) entry which is preliminary data.</text>
</comment>
<dbReference type="InterPro" id="IPR012677">
    <property type="entry name" value="Nucleotide-bd_a/b_plait_sf"/>
</dbReference>
<dbReference type="InterPro" id="IPR051229">
    <property type="entry name" value="ALYREF_mRNA_export"/>
</dbReference>
<evidence type="ECO:0000256" key="3">
    <source>
        <dbReference type="SAM" id="MobiDB-lite"/>
    </source>
</evidence>
<dbReference type="GO" id="GO:0003729">
    <property type="term" value="F:mRNA binding"/>
    <property type="evidence" value="ECO:0007669"/>
    <property type="project" value="TreeGrafter"/>
</dbReference>
<dbReference type="EMBL" id="CAJHUC010001421">
    <property type="protein sequence ID" value="CAD7701059.1"/>
    <property type="molecule type" value="Genomic_DNA"/>
</dbReference>
<evidence type="ECO:0000313" key="6">
    <source>
        <dbReference type="Proteomes" id="UP000708148"/>
    </source>
</evidence>
<dbReference type="Pfam" id="PF00076">
    <property type="entry name" value="RRM_1"/>
    <property type="match status" value="1"/>
</dbReference>
<dbReference type="Proteomes" id="UP000708148">
    <property type="component" value="Unassembled WGS sequence"/>
</dbReference>
<dbReference type="CDD" id="cd12680">
    <property type="entry name" value="RRM_THOC4"/>
    <property type="match status" value="1"/>
</dbReference>
<reference evidence="5" key="1">
    <citation type="submission" date="2020-12" db="EMBL/GenBank/DDBJ databases">
        <authorList>
            <person name="Iha C."/>
        </authorList>
    </citation>
    <scope>NUCLEOTIDE SEQUENCE</scope>
</reference>
<dbReference type="GO" id="GO:0005634">
    <property type="term" value="C:nucleus"/>
    <property type="evidence" value="ECO:0007669"/>
    <property type="project" value="TreeGrafter"/>
</dbReference>
<dbReference type="PANTHER" id="PTHR19965">
    <property type="entry name" value="RNA AND EXPORT FACTOR BINDING PROTEIN"/>
    <property type="match status" value="1"/>
</dbReference>
<keyword evidence="1 2" id="KW-0694">RNA-binding</keyword>
<name>A0A8S1J100_9CHLO</name>
<dbReference type="PROSITE" id="PS50102">
    <property type="entry name" value="RRM"/>
    <property type="match status" value="1"/>
</dbReference>
<feature type="compositionally biased region" description="Gly residues" evidence="3">
    <location>
        <begin position="32"/>
        <end position="43"/>
    </location>
</feature>
<keyword evidence="6" id="KW-1185">Reference proteome</keyword>
<sequence>MAEAEGLGMTLDQIIQRRESSGGARYSARTGGPAGKRGAGRGGRWASRRRGGMGGRIGGGGRRLGVNARMRKVVRRPGRWGGRRYQMKEGRPNAWKAQQFDVLEGSGKWKHDMFDAQDDRPARRMNFYGKHQLETTKILISNLEYNVTDEDIQELFISVGPIKRAGIHYERSSGRSKGTAEVVYERRSDAEEAIRRFNDVCLDGKPLVMQLCKTSASECRSYITTLSSGISVTDPKTAKRLENPYYQTGFDPLSQSSKCINRGHLLLSMRGEALNGEESQQNLLGMRMLNVQSSSMRCP</sequence>
<dbReference type="AlphaFoldDB" id="A0A8S1J100"/>
<organism evidence="5 6">
    <name type="scientific">Ostreobium quekettii</name>
    <dbReference type="NCBI Taxonomy" id="121088"/>
    <lineage>
        <taxon>Eukaryota</taxon>
        <taxon>Viridiplantae</taxon>
        <taxon>Chlorophyta</taxon>
        <taxon>core chlorophytes</taxon>
        <taxon>Ulvophyceae</taxon>
        <taxon>TCBD clade</taxon>
        <taxon>Bryopsidales</taxon>
        <taxon>Ostreobineae</taxon>
        <taxon>Ostreobiaceae</taxon>
        <taxon>Ostreobium</taxon>
    </lineage>
</organism>
<evidence type="ECO:0000313" key="5">
    <source>
        <dbReference type="EMBL" id="CAD7701059.1"/>
    </source>
</evidence>
<dbReference type="SUPFAM" id="SSF54928">
    <property type="entry name" value="RNA-binding domain, RBD"/>
    <property type="match status" value="1"/>
</dbReference>
<feature type="compositionally biased region" description="Gly residues" evidence="3">
    <location>
        <begin position="52"/>
        <end position="61"/>
    </location>
</feature>
<dbReference type="InterPro" id="IPR000504">
    <property type="entry name" value="RRM_dom"/>
</dbReference>
<evidence type="ECO:0000256" key="1">
    <source>
        <dbReference type="ARBA" id="ARBA00022884"/>
    </source>
</evidence>
<dbReference type="OrthoDB" id="1049195at2759"/>
<dbReference type="PANTHER" id="PTHR19965:SF35">
    <property type="entry name" value="RNA ANNEALING PROTEIN YRA1"/>
    <property type="match status" value="1"/>
</dbReference>
<feature type="region of interest" description="Disordered" evidence="3">
    <location>
        <begin position="18"/>
        <end position="61"/>
    </location>
</feature>
<evidence type="ECO:0000259" key="4">
    <source>
        <dbReference type="PROSITE" id="PS50102"/>
    </source>
</evidence>
<proteinExistence type="predicted"/>
<accession>A0A8S1J100</accession>
<gene>
    <name evidence="5" type="ORF">OSTQU699_LOCUS6418</name>
</gene>
<protein>
    <recommendedName>
        <fullName evidence="4">RRM domain-containing protein</fullName>
    </recommendedName>
</protein>
<dbReference type="GO" id="GO:0006406">
    <property type="term" value="P:mRNA export from nucleus"/>
    <property type="evidence" value="ECO:0007669"/>
    <property type="project" value="TreeGrafter"/>
</dbReference>
<feature type="domain" description="RRM" evidence="4">
    <location>
        <begin position="136"/>
        <end position="214"/>
    </location>
</feature>
<evidence type="ECO:0000256" key="2">
    <source>
        <dbReference type="PROSITE-ProRule" id="PRU00176"/>
    </source>
</evidence>
<dbReference type="InterPro" id="IPR035979">
    <property type="entry name" value="RBD_domain_sf"/>
</dbReference>